<dbReference type="CDD" id="cd02224">
    <property type="entry name" value="cupin_SPO2919-like"/>
    <property type="match status" value="1"/>
</dbReference>
<dbReference type="InterPro" id="IPR011051">
    <property type="entry name" value="RmlC_Cupin_sf"/>
</dbReference>
<protein>
    <submittedName>
        <fullName evidence="3">Cupin domain-containing protein</fullName>
    </submittedName>
</protein>
<evidence type="ECO:0000313" key="3">
    <source>
        <dbReference type="EMBL" id="PPE66582.1"/>
    </source>
</evidence>
<keyword evidence="1" id="KW-0479">Metal-binding</keyword>
<dbReference type="OrthoDB" id="116921at2"/>
<evidence type="ECO:0000313" key="4">
    <source>
        <dbReference type="Proteomes" id="UP000238605"/>
    </source>
</evidence>
<organism evidence="3 4">
    <name type="scientific">Caldimonas caldifontis</name>
    <dbReference type="NCBI Taxonomy" id="1452508"/>
    <lineage>
        <taxon>Bacteria</taxon>
        <taxon>Pseudomonadati</taxon>
        <taxon>Pseudomonadota</taxon>
        <taxon>Betaproteobacteria</taxon>
        <taxon>Burkholderiales</taxon>
        <taxon>Sphaerotilaceae</taxon>
        <taxon>Caldimonas</taxon>
    </lineage>
</organism>
<dbReference type="SUPFAM" id="SSF51182">
    <property type="entry name" value="RmlC-like cupins"/>
    <property type="match status" value="1"/>
</dbReference>
<sequence length="166" mass="18091">MDRPILNINDASYTDLADLSRLWGSEMPAERYGGRTALIGRALGARQLGYNVTVIAPGKRAYPYHCHTVNEEMFFVIEGQGVLRVGGQTHPIRAGDVIACPAGGSETAHQIVNTGTAELKVLAVSTARTPEVCHYPDSGKFGVLDPEHRFAYMGRVKDGLDYWDGE</sequence>
<name>A0A2S5SV31_9BURK</name>
<reference evidence="3 4" key="1">
    <citation type="submission" date="2018-02" db="EMBL/GenBank/DDBJ databases">
        <title>Reclassifiation of [Polyangium] brachysporum DSM 7029 as Guopingzhaonella breviflexa gen. nov., sp. nov., a member of the family Comamonadaceae.</title>
        <authorList>
            <person name="Tang B."/>
        </authorList>
    </citation>
    <scope>NUCLEOTIDE SEQUENCE [LARGE SCALE GENOMIC DNA]</scope>
    <source>
        <strain evidence="3 4">BCRC 80649</strain>
    </source>
</reference>
<dbReference type="InterPro" id="IPR013096">
    <property type="entry name" value="Cupin_2"/>
</dbReference>
<comment type="caution">
    <text evidence="3">The sequence shown here is derived from an EMBL/GenBank/DDBJ whole genome shotgun (WGS) entry which is preliminary data.</text>
</comment>
<dbReference type="EMBL" id="PSNX01000006">
    <property type="protein sequence ID" value="PPE66582.1"/>
    <property type="molecule type" value="Genomic_DNA"/>
</dbReference>
<dbReference type="GO" id="GO:0046872">
    <property type="term" value="F:metal ion binding"/>
    <property type="evidence" value="ECO:0007669"/>
    <property type="project" value="UniProtKB-KW"/>
</dbReference>
<dbReference type="Gene3D" id="2.60.120.10">
    <property type="entry name" value="Jelly Rolls"/>
    <property type="match status" value="1"/>
</dbReference>
<gene>
    <name evidence="3" type="ORF">C1704_07895</name>
</gene>
<evidence type="ECO:0000256" key="1">
    <source>
        <dbReference type="ARBA" id="ARBA00022723"/>
    </source>
</evidence>
<dbReference type="InterPro" id="IPR051610">
    <property type="entry name" value="GPI/OXD"/>
</dbReference>
<accession>A0A2S5SV31</accession>
<dbReference type="Proteomes" id="UP000238605">
    <property type="component" value="Unassembled WGS sequence"/>
</dbReference>
<dbReference type="Pfam" id="PF07883">
    <property type="entry name" value="Cupin_2"/>
    <property type="match status" value="1"/>
</dbReference>
<evidence type="ECO:0000259" key="2">
    <source>
        <dbReference type="Pfam" id="PF07883"/>
    </source>
</evidence>
<dbReference type="PANTHER" id="PTHR35848">
    <property type="entry name" value="OXALATE-BINDING PROTEIN"/>
    <property type="match status" value="1"/>
</dbReference>
<dbReference type="InterPro" id="IPR014710">
    <property type="entry name" value="RmlC-like_jellyroll"/>
</dbReference>
<dbReference type="PANTHER" id="PTHR35848:SF6">
    <property type="entry name" value="CUPIN TYPE-2 DOMAIN-CONTAINING PROTEIN"/>
    <property type="match status" value="1"/>
</dbReference>
<keyword evidence="4" id="KW-1185">Reference proteome</keyword>
<proteinExistence type="predicted"/>
<feature type="domain" description="Cupin type-2" evidence="2">
    <location>
        <begin position="53"/>
        <end position="124"/>
    </location>
</feature>
<dbReference type="AlphaFoldDB" id="A0A2S5SV31"/>
<dbReference type="RefSeq" id="WP_062196837.1">
    <property type="nucleotide sequence ID" value="NZ_PSNX01000006.1"/>
</dbReference>